<dbReference type="OrthoDB" id="3214991at2759"/>
<feature type="region of interest" description="Disordered" evidence="1">
    <location>
        <begin position="1"/>
        <end position="27"/>
    </location>
</feature>
<comment type="caution">
    <text evidence="2">The sequence shown here is derived from an EMBL/GenBank/DDBJ whole genome shotgun (WGS) entry which is preliminary data.</text>
</comment>
<sequence length="276" mass="31144">MQPTNSSASPASQLQAPHRLSASQSPFGSVLDTSTVNSARLLSSGRTIPCPTAQVRRGARRAASRRPFSSIRGLPAVRRPSLESCIDRHDNERANIRLLVKVYPGFFMRDTFNDRLRQYGLLHELLILEDKLVTEIIRDVAWSMTTSHGFIFPQASVIYREHEVLPLNLLAIHDRGIGRNDPARLRRHPVDPTWSVSHLMSLTNLFAIPSLVVENNRMVIFLVVNHDPPLTADCKIPENCLNAKKRTNCQISHQILEIKMDNNNFKKLLESSLSNM</sequence>
<reference evidence="2" key="1">
    <citation type="submission" date="2022-08" db="EMBL/GenBank/DDBJ databases">
        <title>A Global Phylogenomic Analysis of the Shiitake Genus Lentinula.</title>
        <authorList>
            <consortium name="DOE Joint Genome Institute"/>
            <person name="Sierra-Patev S."/>
            <person name="Min B."/>
            <person name="Naranjo-Ortiz M."/>
            <person name="Looney B."/>
            <person name="Konkel Z."/>
            <person name="Slot J.C."/>
            <person name="Sakamoto Y."/>
            <person name="Steenwyk J.L."/>
            <person name="Rokas A."/>
            <person name="Carro J."/>
            <person name="Camarero S."/>
            <person name="Ferreira P."/>
            <person name="Molpeceres G."/>
            <person name="Ruiz-Duenas F.J."/>
            <person name="Serrano A."/>
            <person name="Henrissat B."/>
            <person name="Drula E."/>
            <person name="Hughes K.W."/>
            <person name="Mata J.L."/>
            <person name="Ishikawa N.K."/>
            <person name="Vargas-Isla R."/>
            <person name="Ushijima S."/>
            <person name="Smith C.A."/>
            <person name="Ahrendt S."/>
            <person name="Andreopoulos W."/>
            <person name="He G."/>
            <person name="Labutti K."/>
            <person name="Lipzen A."/>
            <person name="Ng V."/>
            <person name="Riley R."/>
            <person name="Sandor L."/>
            <person name="Barry K."/>
            <person name="Martinez A.T."/>
            <person name="Xiao Y."/>
            <person name="Gibbons J.G."/>
            <person name="Terashima K."/>
            <person name="Grigoriev I.V."/>
            <person name="Hibbett D.S."/>
        </authorList>
    </citation>
    <scope>NUCLEOTIDE SEQUENCE</scope>
    <source>
        <strain evidence="2">JLM2183</strain>
    </source>
</reference>
<dbReference type="AlphaFoldDB" id="A0A9W9AUK8"/>
<evidence type="ECO:0000313" key="2">
    <source>
        <dbReference type="EMBL" id="KAJ4490982.1"/>
    </source>
</evidence>
<dbReference type="EMBL" id="JAOTPV010000001">
    <property type="protein sequence ID" value="KAJ4490982.1"/>
    <property type="molecule type" value="Genomic_DNA"/>
</dbReference>
<proteinExistence type="predicted"/>
<gene>
    <name evidence="2" type="ORF">J3R30DRAFT_164956</name>
</gene>
<name>A0A9W9AUK8_9AGAR</name>
<accession>A0A9W9AUK8</accession>
<evidence type="ECO:0000256" key="1">
    <source>
        <dbReference type="SAM" id="MobiDB-lite"/>
    </source>
</evidence>
<protein>
    <submittedName>
        <fullName evidence="2">Uncharacterized protein</fullName>
    </submittedName>
</protein>
<feature type="compositionally biased region" description="Low complexity" evidence="1">
    <location>
        <begin position="1"/>
        <end position="17"/>
    </location>
</feature>
<keyword evidence="3" id="KW-1185">Reference proteome</keyword>
<evidence type="ECO:0000313" key="3">
    <source>
        <dbReference type="Proteomes" id="UP001150266"/>
    </source>
</evidence>
<organism evidence="2 3">
    <name type="scientific">Lentinula aciculospora</name>
    <dbReference type="NCBI Taxonomy" id="153920"/>
    <lineage>
        <taxon>Eukaryota</taxon>
        <taxon>Fungi</taxon>
        <taxon>Dikarya</taxon>
        <taxon>Basidiomycota</taxon>
        <taxon>Agaricomycotina</taxon>
        <taxon>Agaricomycetes</taxon>
        <taxon>Agaricomycetidae</taxon>
        <taxon>Agaricales</taxon>
        <taxon>Marasmiineae</taxon>
        <taxon>Omphalotaceae</taxon>
        <taxon>Lentinula</taxon>
    </lineage>
</organism>
<dbReference type="Proteomes" id="UP001150266">
    <property type="component" value="Unassembled WGS sequence"/>
</dbReference>